<evidence type="ECO:0000313" key="3">
    <source>
        <dbReference type="Proteomes" id="UP001328107"/>
    </source>
</evidence>
<proteinExistence type="predicted"/>
<dbReference type="Proteomes" id="UP001328107">
    <property type="component" value="Unassembled WGS sequence"/>
</dbReference>
<feature type="transmembrane region" description="Helical" evidence="1">
    <location>
        <begin position="12"/>
        <end position="32"/>
    </location>
</feature>
<feature type="non-terminal residue" evidence="2">
    <location>
        <position position="134"/>
    </location>
</feature>
<evidence type="ECO:0000313" key="2">
    <source>
        <dbReference type="EMBL" id="GMR40046.1"/>
    </source>
</evidence>
<dbReference type="AlphaFoldDB" id="A0AAN4ZJ67"/>
<comment type="caution">
    <text evidence="2">The sequence shown here is derived from an EMBL/GenBank/DDBJ whole genome shotgun (WGS) entry which is preliminary data.</text>
</comment>
<name>A0AAN4ZJ67_9BILA</name>
<dbReference type="EMBL" id="BTRK01000003">
    <property type="protein sequence ID" value="GMR40046.1"/>
    <property type="molecule type" value="Genomic_DNA"/>
</dbReference>
<keyword evidence="3" id="KW-1185">Reference proteome</keyword>
<sequence>DPMPVSTTFPDAINVIVRGTIILVSATVLSLHSPVLAEQVYMKGELAKGARIDVNPHSFLSFLQATNEDFPADCTRQFLDDLLTLGTQKIYNYYTSEIWEKMDNLSDGESEICAMELPKHYAHQPNLDMNKIVR</sequence>
<evidence type="ECO:0000256" key="1">
    <source>
        <dbReference type="SAM" id="Phobius"/>
    </source>
</evidence>
<keyword evidence="1" id="KW-0812">Transmembrane</keyword>
<organism evidence="2 3">
    <name type="scientific">Pristionchus mayeri</name>
    <dbReference type="NCBI Taxonomy" id="1317129"/>
    <lineage>
        <taxon>Eukaryota</taxon>
        <taxon>Metazoa</taxon>
        <taxon>Ecdysozoa</taxon>
        <taxon>Nematoda</taxon>
        <taxon>Chromadorea</taxon>
        <taxon>Rhabditida</taxon>
        <taxon>Rhabditina</taxon>
        <taxon>Diplogasteromorpha</taxon>
        <taxon>Diplogasteroidea</taxon>
        <taxon>Neodiplogasteridae</taxon>
        <taxon>Pristionchus</taxon>
    </lineage>
</organism>
<gene>
    <name evidence="2" type="ORF">PMAYCL1PPCAC_10241</name>
</gene>
<keyword evidence="1" id="KW-1133">Transmembrane helix</keyword>
<reference evidence="3" key="1">
    <citation type="submission" date="2022-10" db="EMBL/GenBank/DDBJ databases">
        <title>Genome assembly of Pristionchus species.</title>
        <authorList>
            <person name="Yoshida K."/>
            <person name="Sommer R.J."/>
        </authorList>
    </citation>
    <scope>NUCLEOTIDE SEQUENCE [LARGE SCALE GENOMIC DNA]</scope>
    <source>
        <strain evidence="3">RS5460</strain>
    </source>
</reference>
<protein>
    <submittedName>
        <fullName evidence="2">Uncharacterized protein</fullName>
    </submittedName>
</protein>
<keyword evidence="1" id="KW-0472">Membrane</keyword>
<feature type="non-terminal residue" evidence="2">
    <location>
        <position position="1"/>
    </location>
</feature>
<accession>A0AAN4ZJ67</accession>